<dbReference type="PANTHER" id="PTHR37833">
    <property type="entry name" value="LIPOPROTEIN-RELATED"/>
    <property type="match status" value="1"/>
</dbReference>
<gene>
    <name evidence="2" type="ORF">DI598_10515</name>
</gene>
<evidence type="ECO:0000256" key="1">
    <source>
        <dbReference type="SAM" id="SignalP"/>
    </source>
</evidence>
<dbReference type="Gene3D" id="2.60.40.10">
    <property type="entry name" value="Immunoglobulins"/>
    <property type="match status" value="1"/>
</dbReference>
<feature type="signal peptide" evidence="1">
    <location>
        <begin position="1"/>
        <end position="19"/>
    </location>
</feature>
<reference evidence="2 3" key="1">
    <citation type="submission" date="2017-11" db="EMBL/GenBank/DDBJ databases">
        <title>Infants hospitalized years apart are colonized by the same room-sourced microbial strains.</title>
        <authorList>
            <person name="Brooks B."/>
            <person name="Olm M.R."/>
            <person name="Firek B.A."/>
            <person name="Baker R."/>
            <person name="Thomas B.C."/>
            <person name="Morowitz M.J."/>
            <person name="Banfield J.F."/>
        </authorList>
    </citation>
    <scope>NUCLEOTIDE SEQUENCE [LARGE SCALE GENOMIC DNA]</scope>
    <source>
        <strain evidence="2">S2_009_000_R2_76</strain>
    </source>
</reference>
<accession>A0A2W5H1L3</accession>
<dbReference type="Pfam" id="PF07610">
    <property type="entry name" value="DUF1573"/>
    <property type="match status" value="1"/>
</dbReference>
<dbReference type="Proteomes" id="UP000249645">
    <property type="component" value="Unassembled WGS sequence"/>
</dbReference>
<protein>
    <submittedName>
        <fullName evidence="2">DUF1573 domain-containing protein</fullName>
    </submittedName>
</protein>
<dbReference type="InterPro" id="IPR011467">
    <property type="entry name" value="DUF1573"/>
</dbReference>
<comment type="caution">
    <text evidence="2">The sequence shown here is derived from an EMBL/GenBank/DDBJ whole genome shotgun (WGS) entry which is preliminary data.</text>
</comment>
<organism evidence="2 3">
    <name type="scientific">Pseudopedobacter saltans</name>
    <dbReference type="NCBI Taxonomy" id="151895"/>
    <lineage>
        <taxon>Bacteria</taxon>
        <taxon>Pseudomonadati</taxon>
        <taxon>Bacteroidota</taxon>
        <taxon>Sphingobacteriia</taxon>
        <taxon>Sphingobacteriales</taxon>
        <taxon>Sphingobacteriaceae</taxon>
        <taxon>Pseudopedobacter</taxon>
    </lineage>
</organism>
<evidence type="ECO:0000313" key="2">
    <source>
        <dbReference type="EMBL" id="PZP47919.1"/>
    </source>
</evidence>
<sequence>MKKIAFVICFVLAGLVSMAQDNVAKFKETKHNFGNVKYKKPASATFTFTNTSNKPLIIETATATCGCTTPEYPKKPILPGKTGDVKATFNAETMGHFDKSVTVKFANVEQPVVLIITGEVVK</sequence>
<dbReference type="PANTHER" id="PTHR37833:SF1">
    <property type="entry name" value="SIGNAL PEPTIDE PROTEIN"/>
    <property type="match status" value="1"/>
</dbReference>
<evidence type="ECO:0000313" key="3">
    <source>
        <dbReference type="Proteomes" id="UP000249645"/>
    </source>
</evidence>
<keyword evidence="1" id="KW-0732">Signal</keyword>
<proteinExistence type="predicted"/>
<dbReference type="InterPro" id="IPR013783">
    <property type="entry name" value="Ig-like_fold"/>
</dbReference>
<name>A0A2W5H1L3_9SPHI</name>
<dbReference type="AlphaFoldDB" id="A0A2W5H1L3"/>
<dbReference type="EMBL" id="QFOI01000177">
    <property type="protein sequence ID" value="PZP47919.1"/>
    <property type="molecule type" value="Genomic_DNA"/>
</dbReference>
<feature type="chain" id="PRO_5016111240" evidence="1">
    <location>
        <begin position="20"/>
        <end position="122"/>
    </location>
</feature>